<dbReference type="EMBL" id="JAAC01000219">
    <property type="protein sequence ID" value="KDE60868.1"/>
    <property type="molecule type" value="Genomic_DNA"/>
</dbReference>
<evidence type="ECO:0000313" key="3">
    <source>
        <dbReference type="EMBL" id="KDE60868.1"/>
    </source>
</evidence>
<dbReference type="InterPro" id="IPR014544">
    <property type="entry name" value="UCP028408"/>
</dbReference>
<dbReference type="Pfam" id="PF11795">
    <property type="entry name" value="DUF3322"/>
    <property type="match status" value="1"/>
</dbReference>
<evidence type="ECO:0000259" key="2">
    <source>
        <dbReference type="Pfam" id="PF11795"/>
    </source>
</evidence>
<sequence>MDLKKWTKINDIKAKIESKWNKGEILRNSLEENNLFPLKIALKVPTSQEFSLYFMESLEWIQSLKREAKKKNSYELLEKEINFRIVGKNKIPTHVIIPTKEVALHLIQKEAEEKLFLMIADEFINIWPQNEDLRNWIYKYPFKIINHVGKNFSKLIAIIRWFEKNPRPNLYIRQLDIPEIDTKFMESHKPILEELFKILLPEESMDLSKKEFEDKFYLKRRETTVRFRILDETYQEQKFKELSIPFTEFKQWNPKIENIFFTENEVNFLAFPNYKNSIVIFGRGYGITLLREVEWLSRKKLYYWGDLDTHGFNILSTARAFFPHLKSFAMTEEILLGYKELWVEEERQWSFDIKYLTKEESDLAIKLQNNFFGKKIRLEQERIPFHVIKKHIEKCLHEI</sequence>
<gene>
    <name evidence="3" type="ORF">FUSO3_11705</name>
</gene>
<evidence type="ECO:0000313" key="4">
    <source>
        <dbReference type="Proteomes" id="UP000027473"/>
    </source>
</evidence>
<evidence type="ECO:0000259" key="1">
    <source>
        <dbReference type="Pfam" id="PF09983"/>
    </source>
</evidence>
<dbReference type="InterPro" id="IPR024534">
    <property type="entry name" value="JetD_C"/>
</dbReference>
<proteinExistence type="predicted"/>
<feature type="domain" description="Wadjet protein JetD C-terminal" evidence="1">
    <location>
        <begin position="218"/>
        <end position="390"/>
    </location>
</feature>
<organism evidence="3 4">
    <name type="scientific">Fusobacterium necrophorum BL</name>
    <dbReference type="NCBI Taxonomy" id="1441732"/>
    <lineage>
        <taxon>Bacteria</taxon>
        <taxon>Fusobacteriati</taxon>
        <taxon>Fusobacteriota</taxon>
        <taxon>Fusobacteriia</taxon>
        <taxon>Fusobacteriales</taxon>
        <taxon>Fusobacteriaceae</taxon>
        <taxon>Fusobacterium</taxon>
    </lineage>
</organism>
<dbReference type="InterPro" id="IPR024537">
    <property type="entry name" value="DUF3322"/>
</dbReference>
<comment type="caution">
    <text evidence="3">The sequence shown here is derived from an EMBL/GenBank/DDBJ whole genome shotgun (WGS) entry which is preliminary data.</text>
</comment>
<dbReference type="Proteomes" id="UP000027473">
    <property type="component" value="Unassembled WGS sequence"/>
</dbReference>
<dbReference type="PIRSF" id="PIRSF028408">
    <property type="entry name" value="UCP028408"/>
    <property type="match status" value="1"/>
</dbReference>
<dbReference type="Pfam" id="PF09983">
    <property type="entry name" value="JetD_C"/>
    <property type="match status" value="1"/>
</dbReference>
<dbReference type="AlphaFoldDB" id="A0AB73BTA3"/>
<protein>
    <recommendedName>
        <fullName evidence="5">DUF3322 and DUF2220 domain-containing protein</fullName>
    </recommendedName>
</protein>
<feature type="domain" description="DUF3322" evidence="2">
    <location>
        <begin position="10"/>
        <end position="196"/>
    </location>
</feature>
<name>A0AB73BTA3_9FUSO</name>
<reference evidence="3 4" key="1">
    <citation type="submission" date="2014-01" db="EMBL/GenBank/DDBJ databases">
        <title>Comparative genomics of Fusobacterium necrophorum wild isolates.</title>
        <authorList>
            <person name="Kittichotirat W."/>
            <person name="Bumgarner R.E."/>
            <person name="Lawrence P."/>
        </authorList>
    </citation>
    <scope>NUCLEOTIDE SEQUENCE [LARGE SCALE GENOMIC DNA]</scope>
    <source>
        <strain evidence="3 4">BL</strain>
    </source>
</reference>
<evidence type="ECO:0008006" key="5">
    <source>
        <dbReference type="Google" id="ProtNLM"/>
    </source>
</evidence>
<accession>A0AB73BTA3</accession>